<accession>A0A6J1EBX7</accession>
<protein>
    <submittedName>
        <fullName evidence="3">Uncharacterized protein LOC111432621</fullName>
    </submittedName>
</protein>
<reference evidence="3" key="1">
    <citation type="submission" date="2025-08" db="UniProtKB">
        <authorList>
            <consortium name="RefSeq"/>
        </authorList>
    </citation>
    <scope>IDENTIFICATION</scope>
    <source>
        <tissue evidence="3">Young leaves</tissue>
    </source>
</reference>
<evidence type="ECO:0000313" key="2">
    <source>
        <dbReference type="Proteomes" id="UP000504609"/>
    </source>
</evidence>
<sequence length="336" mass="38104">MWYSALEIGPVPGLSSIPKSTDREGETPSKSSGKTLGKSFTVDTVYAYDMSSYYYVFVFYPILKRGYMPKIMSSKSTTKEGLVSLQYPTLSRTNYSAWAMKMKVYLRAQGVWDAIESTESLDSLDERNDQMALAAIYQAIPEEMLFLLAEKETAKEAWQMLKTIHVGAERVKEAKFQTLKFEFEIMNMKESETIDDCVARLTEVINKIRTFGDKFEEANLVKKFLHSVPPKFLHIASAIEQFADLKVMTMEEVIGRLKAYEERIGGNKENVEHVLLTQGEWKAKERSDNGGHSRGRGCSGRWRGRGHGRGNDSFHQEKKADKSKIDEKGGSLGIRL</sequence>
<dbReference type="AlphaFoldDB" id="A0A6J1EBX7"/>
<feature type="region of interest" description="Disordered" evidence="1">
    <location>
        <begin position="282"/>
        <end position="336"/>
    </location>
</feature>
<gene>
    <name evidence="3" type="primary">LOC111432621</name>
</gene>
<evidence type="ECO:0000256" key="1">
    <source>
        <dbReference type="SAM" id="MobiDB-lite"/>
    </source>
</evidence>
<dbReference type="GeneID" id="111432621"/>
<feature type="region of interest" description="Disordered" evidence="1">
    <location>
        <begin position="14"/>
        <end position="34"/>
    </location>
</feature>
<dbReference type="KEGG" id="cmos:111432621"/>
<proteinExistence type="predicted"/>
<organism evidence="2 3">
    <name type="scientific">Cucurbita moschata</name>
    <name type="common">Winter crookneck squash</name>
    <name type="synonym">Cucurbita pepo var. moschata</name>
    <dbReference type="NCBI Taxonomy" id="3662"/>
    <lineage>
        <taxon>Eukaryota</taxon>
        <taxon>Viridiplantae</taxon>
        <taxon>Streptophyta</taxon>
        <taxon>Embryophyta</taxon>
        <taxon>Tracheophyta</taxon>
        <taxon>Spermatophyta</taxon>
        <taxon>Magnoliopsida</taxon>
        <taxon>eudicotyledons</taxon>
        <taxon>Gunneridae</taxon>
        <taxon>Pentapetalae</taxon>
        <taxon>rosids</taxon>
        <taxon>fabids</taxon>
        <taxon>Cucurbitales</taxon>
        <taxon>Cucurbitaceae</taxon>
        <taxon>Cucurbiteae</taxon>
        <taxon>Cucurbita</taxon>
    </lineage>
</organism>
<evidence type="ECO:0000313" key="3">
    <source>
        <dbReference type="RefSeq" id="XP_022925331.1"/>
    </source>
</evidence>
<dbReference type="RefSeq" id="XP_022925331.1">
    <property type="nucleotide sequence ID" value="XM_023069563.1"/>
</dbReference>
<keyword evidence="2" id="KW-1185">Reference proteome</keyword>
<name>A0A6J1EBX7_CUCMO</name>
<dbReference type="Proteomes" id="UP000504609">
    <property type="component" value="Unplaced"/>
</dbReference>
<feature type="compositionally biased region" description="Basic and acidic residues" evidence="1">
    <location>
        <begin position="309"/>
        <end position="329"/>
    </location>
</feature>
<dbReference type="PANTHER" id="PTHR35317">
    <property type="entry name" value="OS04G0629600 PROTEIN"/>
    <property type="match status" value="1"/>
</dbReference>
<dbReference type="Pfam" id="PF14223">
    <property type="entry name" value="Retrotran_gag_2"/>
    <property type="match status" value="1"/>
</dbReference>
<feature type="compositionally biased region" description="Basic and acidic residues" evidence="1">
    <location>
        <begin position="282"/>
        <end position="291"/>
    </location>
</feature>
<dbReference type="PANTHER" id="PTHR35317:SF38">
    <property type="entry name" value="RNA-DIRECTED DNA POLYMERASE"/>
    <property type="match status" value="1"/>
</dbReference>